<feature type="transmembrane region" description="Helical" evidence="6">
    <location>
        <begin position="186"/>
        <end position="205"/>
    </location>
</feature>
<dbReference type="InterPro" id="IPR050833">
    <property type="entry name" value="Poly_Biosynth_Transport"/>
</dbReference>
<reference evidence="7 8" key="1">
    <citation type="journal article" date="2019" name="Int. J. Syst. Evol. Microbiol.">
        <title>The Global Catalogue of Microorganisms (GCM) 10K type strain sequencing project: providing services to taxonomists for standard genome sequencing and annotation.</title>
        <authorList>
            <consortium name="The Broad Institute Genomics Platform"/>
            <consortium name="The Broad Institute Genome Sequencing Center for Infectious Disease"/>
            <person name="Wu L."/>
            <person name="Ma J."/>
        </authorList>
    </citation>
    <scope>NUCLEOTIDE SEQUENCE [LARGE SCALE GENOMIC DNA]</scope>
    <source>
        <strain evidence="7 8">JCM 15115</strain>
    </source>
</reference>
<feature type="transmembrane region" description="Helical" evidence="6">
    <location>
        <begin position="300"/>
        <end position="320"/>
    </location>
</feature>
<gene>
    <name evidence="7" type="ORF">GCM10008943_06250</name>
</gene>
<evidence type="ECO:0000313" key="7">
    <source>
        <dbReference type="EMBL" id="GAA0593936.1"/>
    </source>
</evidence>
<keyword evidence="4 6" id="KW-1133">Transmembrane helix</keyword>
<comment type="subcellular location">
    <subcellularLocation>
        <location evidence="1">Cell membrane</location>
        <topology evidence="1">Multi-pass membrane protein</topology>
    </subcellularLocation>
</comment>
<proteinExistence type="predicted"/>
<organism evidence="7 8">
    <name type="scientific">Paenochrobactrum glaciei</name>
    <dbReference type="NCBI Taxonomy" id="486407"/>
    <lineage>
        <taxon>Bacteria</taxon>
        <taxon>Pseudomonadati</taxon>
        <taxon>Pseudomonadota</taxon>
        <taxon>Alphaproteobacteria</taxon>
        <taxon>Hyphomicrobiales</taxon>
        <taxon>Brucellaceae</taxon>
        <taxon>Paenochrobactrum</taxon>
    </lineage>
</organism>
<evidence type="ECO:0000256" key="5">
    <source>
        <dbReference type="ARBA" id="ARBA00023136"/>
    </source>
</evidence>
<protein>
    <submittedName>
        <fullName evidence="7">Lipopolysaccharide biosynthesis protein</fullName>
    </submittedName>
</protein>
<name>A0ABN1FMH0_9HYPH</name>
<feature type="transmembrane region" description="Helical" evidence="6">
    <location>
        <begin position="124"/>
        <end position="147"/>
    </location>
</feature>
<keyword evidence="2" id="KW-1003">Cell membrane</keyword>
<feature type="transmembrane region" description="Helical" evidence="6">
    <location>
        <begin position="365"/>
        <end position="383"/>
    </location>
</feature>
<evidence type="ECO:0000256" key="1">
    <source>
        <dbReference type="ARBA" id="ARBA00004651"/>
    </source>
</evidence>
<evidence type="ECO:0000256" key="3">
    <source>
        <dbReference type="ARBA" id="ARBA00022692"/>
    </source>
</evidence>
<dbReference type="PANTHER" id="PTHR30250">
    <property type="entry name" value="PST FAMILY PREDICTED COLANIC ACID TRANSPORTER"/>
    <property type="match status" value="1"/>
</dbReference>
<feature type="transmembrane region" description="Helical" evidence="6">
    <location>
        <begin position="256"/>
        <end position="279"/>
    </location>
</feature>
<dbReference type="Proteomes" id="UP001424441">
    <property type="component" value="Unassembled WGS sequence"/>
</dbReference>
<sequence>MKFGVSLQKLKQTISPAVMRDYFALISGSLGRLVVSLIYFIALANSLSLADFGLFATASAAGVVLSRLVALGFNSPLYRIATVKPHLLGTYTAGYLLSILASIPLFALATIGAYLIFFKDNVSFWPFAIIVIAEALVWRSAEIIIIVNNGLGRFGRGSFLTIAGTAARSAAAFLFAFTSAKDISHWAWWYLGANVFSLLLALQFYPKVRLRLRPKLYMRRIADSLSVTAAEFLFYLQNEFDKLLVLSFGGPTIAGIYAIIMRLVDLTAVPIRSFNMMLVQKLMRKPDLLASAKIKLGMEGGIFIVSTIALGGLAAVLYIFPNALGSNVAPVAGLVPLVLLVPSLRNLIEYQNELLYARGQSGLRAINLSVTALIKALLIWLLLRSSHDGNDWIAWLNACFVVLYLVSACFTYWHLKKPANRV</sequence>
<feature type="transmembrane region" description="Helical" evidence="6">
    <location>
        <begin position="94"/>
        <end position="118"/>
    </location>
</feature>
<feature type="transmembrane region" description="Helical" evidence="6">
    <location>
        <begin position="217"/>
        <end position="236"/>
    </location>
</feature>
<keyword evidence="3 6" id="KW-0812">Transmembrane</keyword>
<evidence type="ECO:0000256" key="2">
    <source>
        <dbReference type="ARBA" id="ARBA00022475"/>
    </source>
</evidence>
<keyword evidence="8" id="KW-1185">Reference proteome</keyword>
<dbReference type="EMBL" id="BAAADE010000001">
    <property type="protein sequence ID" value="GAA0593936.1"/>
    <property type="molecule type" value="Genomic_DNA"/>
</dbReference>
<evidence type="ECO:0000313" key="8">
    <source>
        <dbReference type="Proteomes" id="UP001424441"/>
    </source>
</evidence>
<feature type="transmembrane region" description="Helical" evidence="6">
    <location>
        <begin position="326"/>
        <end position="344"/>
    </location>
</feature>
<dbReference type="PANTHER" id="PTHR30250:SF11">
    <property type="entry name" value="O-ANTIGEN TRANSPORTER-RELATED"/>
    <property type="match status" value="1"/>
</dbReference>
<feature type="transmembrane region" description="Helical" evidence="6">
    <location>
        <begin position="54"/>
        <end position="73"/>
    </location>
</feature>
<evidence type="ECO:0000256" key="6">
    <source>
        <dbReference type="SAM" id="Phobius"/>
    </source>
</evidence>
<evidence type="ECO:0000256" key="4">
    <source>
        <dbReference type="ARBA" id="ARBA00022989"/>
    </source>
</evidence>
<keyword evidence="5 6" id="KW-0472">Membrane</keyword>
<feature type="transmembrane region" description="Helical" evidence="6">
    <location>
        <begin position="159"/>
        <end position="180"/>
    </location>
</feature>
<feature type="transmembrane region" description="Helical" evidence="6">
    <location>
        <begin position="395"/>
        <end position="415"/>
    </location>
</feature>
<comment type="caution">
    <text evidence="7">The sequence shown here is derived from an EMBL/GenBank/DDBJ whole genome shotgun (WGS) entry which is preliminary data.</text>
</comment>
<accession>A0ABN1FMH0</accession>
<feature type="transmembrane region" description="Helical" evidence="6">
    <location>
        <begin position="21"/>
        <end position="42"/>
    </location>
</feature>